<feature type="domain" description="Phosphoribulokinase/uridine kinase" evidence="17">
    <location>
        <begin position="129"/>
        <end position="272"/>
    </location>
</feature>
<feature type="compositionally biased region" description="Low complexity" evidence="16">
    <location>
        <begin position="12"/>
        <end position="31"/>
    </location>
</feature>
<evidence type="ECO:0000256" key="15">
    <source>
        <dbReference type="RuleBase" id="RU003530"/>
    </source>
</evidence>
<gene>
    <name evidence="14 18" type="primary">coaA</name>
    <name evidence="18" type="ORF">GCM10010531_19840</name>
</gene>
<comment type="similarity">
    <text evidence="4 14 15">Belongs to the prokaryotic pantothenate kinase family.</text>
</comment>
<dbReference type="NCBIfam" id="TIGR00554">
    <property type="entry name" value="panK_bact"/>
    <property type="match status" value="1"/>
</dbReference>
<evidence type="ECO:0000256" key="2">
    <source>
        <dbReference type="ARBA" id="ARBA00004496"/>
    </source>
</evidence>
<evidence type="ECO:0000256" key="16">
    <source>
        <dbReference type="SAM" id="MobiDB-lite"/>
    </source>
</evidence>
<evidence type="ECO:0000256" key="13">
    <source>
        <dbReference type="ARBA" id="ARBA00032866"/>
    </source>
</evidence>
<keyword evidence="19" id="KW-1185">Reference proteome</keyword>
<feature type="region of interest" description="Disordered" evidence="16">
    <location>
        <begin position="1"/>
        <end position="34"/>
    </location>
</feature>
<accession>A0ABP6P714</accession>
<evidence type="ECO:0000259" key="17">
    <source>
        <dbReference type="Pfam" id="PF00485"/>
    </source>
</evidence>
<sequence length="356" mass="39104">MRFRGGLDQPPKRAAAGARPPARVTRPGARTGADGTMVRVTAGTRSSISPYAVFDRTSWRALAAGSQLPLDEAELRSLATFGDRIDLDEVATVYLPLARLLSLHVTASRRLWAAQSEFLGDSTDKVPFVIAVAGSVAVGKSTTARLLQTLLAATPDAPRVDLVTTDGFLLPNATLEARGLLGRKGFPESYDRRALLKFLADVKSGREEVFAPVYDHQAYDIVPEARQAVDRPDILVVEGLNVLQAGRRADGTAPEVFLSDFFDFSVYVDASEADIQRWYVERFLALRRTAFRDTTAYFHRFADLTDDQARETALGIWAAVNGPNLRSNIAPTRSRARLVLQKAADHSVRRVLLRKL</sequence>
<evidence type="ECO:0000256" key="1">
    <source>
        <dbReference type="ARBA" id="ARBA00001206"/>
    </source>
</evidence>
<keyword evidence="10 14" id="KW-0418">Kinase</keyword>
<evidence type="ECO:0000256" key="14">
    <source>
        <dbReference type="HAMAP-Rule" id="MF_00215"/>
    </source>
</evidence>
<keyword evidence="7 14" id="KW-0963">Cytoplasm</keyword>
<evidence type="ECO:0000256" key="12">
    <source>
        <dbReference type="ARBA" id="ARBA00022993"/>
    </source>
</evidence>
<comment type="caution">
    <text evidence="18">The sequence shown here is derived from an EMBL/GenBank/DDBJ whole genome shotgun (WGS) entry which is preliminary data.</text>
</comment>
<keyword evidence="8 14" id="KW-0808">Transferase</keyword>
<comment type="catalytic activity">
    <reaction evidence="1 14 15">
        <text>(R)-pantothenate + ATP = (R)-4'-phosphopantothenate + ADP + H(+)</text>
        <dbReference type="Rhea" id="RHEA:16373"/>
        <dbReference type="ChEBI" id="CHEBI:10986"/>
        <dbReference type="ChEBI" id="CHEBI:15378"/>
        <dbReference type="ChEBI" id="CHEBI:29032"/>
        <dbReference type="ChEBI" id="CHEBI:30616"/>
        <dbReference type="ChEBI" id="CHEBI:456216"/>
        <dbReference type="EC" id="2.7.1.33"/>
    </reaction>
</comment>
<comment type="subcellular location">
    <subcellularLocation>
        <location evidence="2 14 15">Cytoplasm</location>
    </subcellularLocation>
</comment>
<dbReference type="InterPro" id="IPR006083">
    <property type="entry name" value="PRK/URK"/>
</dbReference>
<comment type="pathway">
    <text evidence="3 14 15">Cofactor biosynthesis; coenzyme A biosynthesis; CoA from (R)-pantothenate: step 1/5.</text>
</comment>
<name>A0ABP6P714_9ACTN</name>
<organism evidence="18 19">
    <name type="scientific">Blastococcus jejuensis</name>
    <dbReference type="NCBI Taxonomy" id="351224"/>
    <lineage>
        <taxon>Bacteria</taxon>
        <taxon>Bacillati</taxon>
        <taxon>Actinomycetota</taxon>
        <taxon>Actinomycetes</taxon>
        <taxon>Geodermatophilales</taxon>
        <taxon>Geodermatophilaceae</taxon>
        <taxon>Blastococcus</taxon>
    </lineage>
</organism>
<reference evidence="19" key="1">
    <citation type="journal article" date="2019" name="Int. J. Syst. Evol. Microbiol.">
        <title>The Global Catalogue of Microorganisms (GCM) 10K type strain sequencing project: providing services to taxonomists for standard genome sequencing and annotation.</title>
        <authorList>
            <consortium name="The Broad Institute Genomics Platform"/>
            <consortium name="The Broad Institute Genome Sequencing Center for Infectious Disease"/>
            <person name="Wu L."/>
            <person name="Ma J."/>
        </authorList>
    </citation>
    <scope>NUCLEOTIDE SEQUENCE [LARGE SCALE GENOMIC DNA]</scope>
    <source>
        <strain evidence="19">JCM 15614</strain>
    </source>
</reference>
<evidence type="ECO:0000256" key="7">
    <source>
        <dbReference type="ARBA" id="ARBA00022490"/>
    </source>
</evidence>
<dbReference type="PANTHER" id="PTHR10285">
    <property type="entry name" value="URIDINE KINASE"/>
    <property type="match status" value="1"/>
</dbReference>
<dbReference type="EMBL" id="BAAAVV010000004">
    <property type="protein sequence ID" value="GAA3167160.1"/>
    <property type="molecule type" value="Genomic_DNA"/>
</dbReference>
<keyword evidence="9 14" id="KW-0547">Nucleotide-binding</keyword>
<dbReference type="Proteomes" id="UP001499924">
    <property type="component" value="Unassembled WGS sequence"/>
</dbReference>
<protein>
    <recommendedName>
        <fullName evidence="6 14">Pantothenate kinase</fullName>
        <ecNumber evidence="5 14">2.7.1.33</ecNumber>
    </recommendedName>
    <alternativeName>
        <fullName evidence="13 14">Pantothenic acid kinase</fullName>
    </alternativeName>
</protein>
<dbReference type="InterPro" id="IPR004566">
    <property type="entry name" value="PanK"/>
</dbReference>
<dbReference type="Pfam" id="PF00485">
    <property type="entry name" value="PRK"/>
    <property type="match status" value="1"/>
</dbReference>
<dbReference type="CDD" id="cd02025">
    <property type="entry name" value="PanK"/>
    <property type="match status" value="1"/>
</dbReference>
<dbReference type="EC" id="2.7.1.33" evidence="5 14"/>
<evidence type="ECO:0000256" key="5">
    <source>
        <dbReference type="ARBA" id="ARBA00012102"/>
    </source>
</evidence>
<dbReference type="InterPro" id="IPR027417">
    <property type="entry name" value="P-loop_NTPase"/>
</dbReference>
<evidence type="ECO:0000256" key="10">
    <source>
        <dbReference type="ARBA" id="ARBA00022777"/>
    </source>
</evidence>
<evidence type="ECO:0000256" key="8">
    <source>
        <dbReference type="ARBA" id="ARBA00022679"/>
    </source>
</evidence>
<dbReference type="Gene3D" id="3.40.50.300">
    <property type="entry name" value="P-loop containing nucleotide triphosphate hydrolases"/>
    <property type="match status" value="1"/>
</dbReference>
<keyword evidence="11 14" id="KW-0067">ATP-binding</keyword>
<evidence type="ECO:0000313" key="18">
    <source>
        <dbReference type="EMBL" id="GAA3167160.1"/>
    </source>
</evidence>
<dbReference type="GO" id="GO:0016301">
    <property type="term" value="F:kinase activity"/>
    <property type="evidence" value="ECO:0007669"/>
    <property type="project" value="UniProtKB-KW"/>
</dbReference>
<dbReference type="HAMAP" id="MF_00215">
    <property type="entry name" value="Pantothen_kinase_1"/>
    <property type="match status" value="1"/>
</dbReference>
<evidence type="ECO:0000256" key="6">
    <source>
        <dbReference type="ARBA" id="ARBA00015080"/>
    </source>
</evidence>
<proteinExistence type="inferred from homology"/>
<feature type="binding site" evidence="14">
    <location>
        <begin position="134"/>
        <end position="141"/>
    </location>
    <ligand>
        <name>ATP</name>
        <dbReference type="ChEBI" id="CHEBI:30616"/>
    </ligand>
</feature>
<evidence type="ECO:0000256" key="9">
    <source>
        <dbReference type="ARBA" id="ARBA00022741"/>
    </source>
</evidence>
<evidence type="ECO:0000256" key="4">
    <source>
        <dbReference type="ARBA" id="ARBA00006087"/>
    </source>
</evidence>
<dbReference type="SUPFAM" id="SSF52540">
    <property type="entry name" value="P-loop containing nucleoside triphosphate hydrolases"/>
    <property type="match status" value="1"/>
</dbReference>
<evidence type="ECO:0000313" key="19">
    <source>
        <dbReference type="Proteomes" id="UP001499924"/>
    </source>
</evidence>
<evidence type="ECO:0000256" key="11">
    <source>
        <dbReference type="ARBA" id="ARBA00022840"/>
    </source>
</evidence>
<dbReference type="PIRSF" id="PIRSF000545">
    <property type="entry name" value="Pantothenate_kin"/>
    <property type="match status" value="1"/>
</dbReference>
<evidence type="ECO:0000256" key="3">
    <source>
        <dbReference type="ARBA" id="ARBA00005225"/>
    </source>
</evidence>
<keyword evidence="12 14" id="KW-0173">Coenzyme A biosynthesis</keyword>